<dbReference type="GO" id="GO:0009277">
    <property type="term" value="C:fungal-type cell wall"/>
    <property type="evidence" value="ECO:0007669"/>
    <property type="project" value="EnsemblFungi"/>
</dbReference>
<keyword evidence="1" id="KW-1133">Transmembrane helix</keyword>
<keyword evidence="1" id="KW-0812">Transmembrane</keyword>
<reference evidence="3" key="1">
    <citation type="submission" date="2016-03" db="EMBL/GenBank/DDBJ databases">
        <authorList>
            <person name="Devillers H."/>
        </authorList>
    </citation>
    <scope>NUCLEOTIDE SEQUENCE [LARGE SCALE GENOMIC DNA]</scope>
</reference>
<gene>
    <name evidence="2" type="ORF">LADA_0B07382G</name>
</gene>
<organism evidence="2 3">
    <name type="scientific">Lachancea dasiensis</name>
    <dbReference type="NCBI Taxonomy" id="1072105"/>
    <lineage>
        <taxon>Eukaryota</taxon>
        <taxon>Fungi</taxon>
        <taxon>Dikarya</taxon>
        <taxon>Ascomycota</taxon>
        <taxon>Saccharomycotina</taxon>
        <taxon>Saccharomycetes</taxon>
        <taxon>Saccharomycetales</taxon>
        <taxon>Saccharomycetaceae</taxon>
        <taxon>Lachancea</taxon>
    </lineage>
</organism>
<keyword evidence="1" id="KW-0472">Membrane</keyword>
<dbReference type="AlphaFoldDB" id="A0A1G4IU37"/>
<accession>A0A1G4IU37</accession>
<keyword evidence="3" id="KW-1185">Reference proteome</keyword>
<dbReference type="PIRSF" id="PIRSF007138">
    <property type="entry name" value="FIG1"/>
    <property type="match status" value="1"/>
</dbReference>
<protein>
    <submittedName>
        <fullName evidence="2">LADA_0B07382g1_1</fullName>
    </submittedName>
</protein>
<dbReference type="GO" id="GO:0000753">
    <property type="term" value="P:cell morphogenesis involved in conjugation with cellular fusion"/>
    <property type="evidence" value="ECO:0007669"/>
    <property type="project" value="EnsemblFungi"/>
</dbReference>
<sequence length="300" mass="33884">MLPLTMIWFVAKRMPRFFAMLVDIVAIFLLIFLLVGNNNPSQSSTYLTSFRFSTKSPMYNIISTSFNADNETAHLEKVSIRAGYMGICIMNLPTNYSPQETLCYDRKNVSSIPLYQDLSVKIFNIRTSNSDSKNTTSTQATELNIMQLAQDNSVHLIHPYILMAVIVLALLMFCTTLCATIPKIPGKSYLDWFLLTLSPVLTLVWGLGAMWTNVAIRASRSYVPHASMGIITVKTGTKASMMAWFAFALLCVNCLILWALYFRDRRSLSDEIDKVKKDPTRLIPEITVKGQHWLWGKVPG</sequence>
<dbReference type="InterPro" id="IPR033481">
    <property type="entry name" value="Dni1/Fig1"/>
</dbReference>
<dbReference type="GO" id="GO:0043332">
    <property type="term" value="C:mating projection tip"/>
    <property type="evidence" value="ECO:0007669"/>
    <property type="project" value="EnsemblFungi"/>
</dbReference>
<evidence type="ECO:0000313" key="3">
    <source>
        <dbReference type="Proteomes" id="UP000190274"/>
    </source>
</evidence>
<dbReference type="EMBL" id="LT598456">
    <property type="protein sequence ID" value="SCU80428.1"/>
    <property type="molecule type" value="Genomic_DNA"/>
</dbReference>
<dbReference type="OrthoDB" id="4089394at2759"/>
<feature type="transmembrane region" description="Helical" evidence="1">
    <location>
        <begin position="192"/>
        <end position="211"/>
    </location>
</feature>
<proteinExistence type="predicted"/>
<evidence type="ECO:0000256" key="1">
    <source>
        <dbReference type="SAM" id="Phobius"/>
    </source>
</evidence>
<dbReference type="Pfam" id="PF12351">
    <property type="entry name" value="Fig1"/>
    <property type="match status" value="1"/>
</dbReference>
<feature type="transmembrane region" description="Helical" evidence="1">
    <location>
        <begin position="160"/>
        <end position="180"/>
    </location>
</feature>
<dbReference type="InterPro" id="IPR016509">
    <property type="entry name" value="Fig1"/>
</dbReference>
<evidence type="ECO:0000313" key="2">
    <source>
        <dbReference type="EMBL" id="SCU80428.1"/>
    </source>
</evidence>
<dbReference type="STRING" id="1266660.A0A1G4IU37"/>
<feature type="transmembrane region" description="Helical" evidence="1">
    <location>
        <begin position="242"/>
        <end position="262"/>
    </location>
</feature>
<dbReference type="GO" id="GO:0000755">
    <property type="term" value="P:cytogamy"/>
    <property type="evidence" value="ECO:0007669"/>
    <property type="project" value="EnsemblFungi"/>
</dbReference>
<dbReference type="Proteomes" id="UP000190274">
    <property type="component" value="Chromosome B"/>
</dbReference>
<name>A0A1G4IU37_9SACH</name>
<dbReference type="GO" id="GO:0016020">
    <property type="term" value="C:membrane"/>
    <property type="evidence" value="ECO:0007669"/>
    <property type="project" value="InterPro"/>
</dbReference>
<dbReference type="PANTHER" id="PTHR28092">
    <property type="entry name" value="FACTOR-INDUCED GENE 1 PROTEIN"/>
    <property type="match status" value="1"/>
</dbReference>
<dbReference type="PANTHER" id="PTHR28092:SF1">
    <property type="entry name" value="FACTOR-INDUCED GENE 1 PROTEIN"/>
    <property type="match status" value="1"/>
</dbReference>